<dbReference type="PANTHER" id="PTHR21363:SF0">
    <property type="entry name" value="PREPHENATE DEHYDROGENASE [NADP(+)]"/>
    <property type="match status" value="1"/>
</dbReference>
<comment type="catalytic activity">
    <reaction evidence="9">
        <text>prephenate + NAD(+) = 3-(4-hydroxyphenyl)pyruvate + CO2 + NADH</text>
        <dbReference type="Rhea" id="RHEA:13869"/>
        <dbReference type="ChEBI" id="CHEBI:16526"/>
        <dbReference type="ChEBI" id="CHEBI:29934"/>
        <dbReference type="ChEBI" id="CHEBI:36242"/>
        <dbReference type="ChEBI" id="CHEBI:57540"/>
        <dbReference type="ChEBI" id="CHEBI:57945"/>
        <dbReference type="EC" id="1.3.1.12"/>
    </reaction>
</comment>
<evidence type="ECO:0000256" key="3">
    <source>
        <dbReference type="ARBA" id="ARBA00012068"/>
    </source>
</evidence>
<reference evidence="11 12" key="1">
    <citation type="submission" date="2016-12" db="EMBL/GenBank/DDBJ databases">
        <title>Thioflexothrix psekupsii D3 genome sequencing and assembly.</title>
        <authorList>
            <person name="Fomenkov A."/>
            <person name="Vincze T."/>
            <person name="Grabovich M."/>
            <person name="Anton B.P."/>
            <person name="Dubinina G."/>
            <person name="Orlova M."/>
            <person name="Belousova E."/>
            <person name="Roberts R.J."/>
        </authorList>
    </citation>
    <scope>NUCLEOTIDE SEQUENCE [LARGE SCALE GENOMIC DNA]</scope>
    <source>
        <strain evidence="11">D3</strain>
    </source>
</reference>
<name>A0A251X475_9GAMM</name>
<dbReference type="InterPro" id="IPR046825">
    <property type="entry name" value="PDH_C"/>
</dbReference>
<comment type="pathway">
    <text evidence="1">Amino-acid biosynthesis; L-tyrosine biosynthesis; (4-hydroxyphenyl)pyruvate from prephenate (NAD(+) route): step 1/1.</text>
</comment>
<sequence>MFIERLTIIGVGLIGGSLACALRKQGVCGEVVGCGRNIENLQRGVDLGVIDRYDTDPARAVTGADVVVIAVPLGGFAGVFQAIRDAVNPSVILTDVGSAKGSVVNDAKQHLSPALYSRFVPAHPIAGTEKSGVAAAFAELFVKRKIILTPHEQTDADACDYISTLWQYTGAEVVTLSVEHHDRVLAATSHLPHVLAYNLVNTLAQMDEQADVFQFAAGGFRDFTRIASSDPTMWHDICLANREAILAILARYQQHLNELSHAIKTGQSETILTAFKQAKNTRDAFFG</sequence>
<dbReference type="Gene3D" id="1.10.3660.10">
    <property type="entry name" value="6-phosphogluconate dehydrogenase C-terminal like domain"/>
    <property type="match status" value="1"/>
</dbReference>
<evidence type="ECO:0000256" key="9">
    <source>
        <dbReference type="ARBA" id="ARBA00049260"/>
    </source>
</evidence>
<dbReference type="OrthoDB" id="9809920at2"/>
<dbReference type="InterPro" id="IPR050812">
    <property type="entry name" value="Preph/Arog_dehydrog"/>
</dbReference>
<evidence type="ECO:0000256" key="7">
    <source>
        <dbReference type="ARBA" id="ARBA00023027"/>
    </source>
</evidence>
<gene>
    <name evidence="11" type="ORF">TPSD3_13795</name>
</gene>
<keyword evidence="6" id="KW-0560">Oxidoreductase</keyword>
<dbReference type="FunFam" id="1.10.3660.10:FF:000003">
    <property type="entry name" value="Prephenate dehydrogenase"/>
    <property type="match status" value="1"/>
</dbReference>
<dbReference type="Pfam" id="PF20463">
    <property type="entry name" value="PDH_C"/>
    <property type="match status" value="1"/>
</dbReference>
<evidence type="ECO:0000256" key="5">
    <source>
        <dbReference type="ARBA" id="ARBA00022605"/>
    </source>
</evidence>
<keyword evidence="5" id="KW-0028">Amino-acid biosynthesis</keyword>
<evidence type="ECO:0000313" key="12">
    <source>
        <dbReference type="Proteomes" id="UP000194798"/>
    </source>
</evidence>
<dbReference type="AlphaFoldDB" id="A0A251X475"/>
<dbReference type="InterPro" id="IPR036291">
    <property type="entry name" value="NAD(P)-bd_dom_sf"/>
</dbReference>
<dbReference type="FunFam" id="3.40.50.720:FF:000208">
    <property type="entry name" value="Prephenate dehydrogenase"/>
    <property type="match status" value="1"/>
</dbReference>
<dbReference type="InterPro" id="IPR003099">
    <property type="entry name" value="Prephen_DH"/>
</dbReference>
<dbReference type="SUPFAM" id="SSF48179">
    <property type="entry name" value="6-phosphogluconate dehydrogenase C-terminal domain-like"/>
    <property type="match status" value="1"/>
</dbReference>
<dbReference type="GO" id="GO:0070403">
    <property type="term" value="F:NAD+ binding"/>
    <property type="evidence" value="ECO:0007669"/>
    <property type="project" value="InterPro"/>
</dbReference>
<dbReference type="PROSITE" id="PS51176">
    <property type="entry name" value="PDH_ADH"/>
    <property type="match status" value="1"/>
</dbReference>
<dbReference type="Gene3D" id="3.40.50.720">
    <property type="entry name" value="NAD(P)-binding Rossmann-like Domain"/>
    <property type="match status" value="1"/>
</dbReference>
<keyword evidence="12" id="KW-1185">Reference proteome</keyword>
<dbReference type="EMBL" id="MSLT01000023">
    <property type="protein sequence ID" value="OUD12190.1"/>
    <property type="molecule type" value="Genomic_DNA"/>
</dbReference>
<proteinExistence type="inferred from homology"/>
<dbReference type="InterPro" id="IPR008927">
    <property type="entry name" value="6-PGluconate_DH-like_C_sf"/>
</dbReference>
<evidence type="ECO:0000256" key="1">
    <source>
        <dbReference type="ARBA" id="ARBA00005067"/>
    </source>
</evidence>
<evidence type="ECO:0000256" key="2">
    <source>
        <dbReference type="ARBA" id="ARBA00007964"/>
    </source>
</evidence>
<dbReference type="PROSITE" id="PS51257">
    <property type="entry name" value="PROKAR_LIPOPROTEIN"/>
    <property type="match status" value="1"/>
</dbReference>
<dbReference type="Pfam" id="PF02153">
    <property type="entry name" value="PDH_N"/>
    <property type="match status" value="1"/>
</dbReference>
<feature type="domain" description="Prephenate/arogenate dehydrogenase" evidence="10">
    <location>
        <begin position="4"/>
        <end position="287"/>
    </location>
</feature>
<evidence type="ECO:0000256" key="6">
    <source>
        <dbReference type="ARBA" id="ARBA00023002"/>
    </source>
</evidence>
<dbReference type="Proteomes" id="UP000194798">
    <property type="component" value="Unassembled WGS sequence"/>
</dbReference>
<comment type="caution">
    <text evidence="11">The sequence shown here is derived from an EMBL/GenBank/DDBJ whole genome shotgun (WGS) entry which is preliminary data.</text>
</comment>
<keyword evidence="8" id="KW-0057">Aromatic amino acid biosynthesis</keyword>
<dbReference type="GO" id="GO:0006571">
    <property type="term" value="P:tyrosine biosynthetic process"/>
    <property type="evidence" value="ECO:0007669"/>
    <property type="project" value="UniProtKB-KW"/>
</dbReference>
<protein>
    <recommendedName>
        <fullName evidence="3">prephenate dehydrogenase</fullName>
        <ecNumber evidence="3">1.3.1.12</ecNumber>
    </recommendedName>
</protein>
<keyword evidence="7" id="KW-0520">NAD</keyword>
<evidence type="ECO:0000259" key="10">
    <source>
        <dbReference type="PROSITE" id="PS51176"/>
    </source>
</evidence>
<dbReference type="RefSeq" id="WP_086489105.1">
    <property type="nucleotide sequence ID" value="NZ_MSLT01000023.1"/>
</dbReference>
<dbReference type="GO" id="GO:0008977">
    <property type="term" value="F:prephenate dehydrogenase (NAD+) activity"/>
    <property type="evidence" value="ECO:0007669"/>
    <property type="project" value="UniProtKB-EC"/>
</dbReference>
<evidence type="ECO:0000313" key="11">
    <source>
        <dbReference type="EMBL" id="OUD12190.1"/>
    </source>
</evidence>
<evidence type="ECO:0000256" key="4">
    <source>
        <dbReference type="ARBA" id="ARBA00022498"/>
    </source>
</evidence>
<dbReference type="SUPFAM" id="SSF51735">
    <property type="entry name" value="NAD(P)-binding Rossmann-fold domains"/>
    <property type="match status" value="1"/>
</dbReference>
<dbReference type="EC" id="1.3.1.12" evidence="3"/>
<comment type="similarity">
    <text evidence="2">Belongs to the prephenate/arogenate dehydrogenase family.</text>
</comment>
<keyword evidence="4" id="KW-0827">Tyrosine biosynthesis</keyword>
<accession>A0A251X475</accession>
<evidence type="ECO:0000256" key="8">
    <source>
        <dbReference type="ARBA" id="ARBA00023141"/>
    </source>
</evidence>
<dbReference type="PANTHER" id="PTHR21363">
    <property type="entry name" value="PREPHENATE DEHYDROGENASE"/>
    <property type="match status" value="1"/>
</dbReference>
<organism evidence="11 12">
    <name type="scientific">Thioflexithrix psekupsensis</name>
    <dbReference type="NCBI Taxonomy" id="1570016"/>
    <lineage>
        <taxon>Bacteria</taxon>
        <taxon>Pseudomonadati</taxon>
        <taxon>Pseudomonadota</taxon>
        <taxon>Gammaproteobacteria</taxon>
        <taxon>Thiotrichales</taxon>
        <taxon>Thioflexithrix</taxon>
    </lineage>
</organism>
<dbReference type="InterPro" id="IPR046826">
    <property type="entry name" value="PDH_N"/>
</dbReference>
<dbReference type="GO" id="GO:0004665">
    <property type="term" value="F:prephenate dehydrogenase (NADP+) activity"/>
    <property type="evidence" value="ECO:0007669"/>
    <property type="project" value="InterPro"/>
</dbReference>